<evidence type="ECO:0000313" key="2">
    <source>
        <dbReference type="EMBL" id="KAJ3612210.1"/>
    </source>
</evidence>
<comment type="caution">
    <text evidence="2">The sequence shown here is derived from an EMBL/GenBank/DDBJ whole genome shotgun (WGS) entry which is preliminary data.</text>
</comment>
<evidence type="ECO:0000313" key="3">
    <source>
        <dbReference type="Proteomes" id="UP001148018"/>
    </source>
</evidence>
<dbReference type="AlphaFoldDB" id="A0A9Q0ERP8"/>
<name>A0A9Q0ERP8_9TELE</name>
<dbReference type="EMBL" id="JANIIK010000036">
    <property type="protein sequence ID" value="KAJ3612210.1"/>
    <property type="molecule type" value="Genomic_DNA"/>
</dbReference>
<gene>
    <name evidence="2" type="ORF">NHX12_020486</name>
</gene>
<feature type="region of interest" description="Disordered" evidence="1">
    <location>
        <begin position="146"/>
        <end position="172"/>
    </location>
</feature>
<dbReference type="Proteomes" id="UP001148018">
    <property type="component" value="Unassembled WGS sequence"/>
</dbReference>
<reference evidence="2" key="1">
    <citation type="submission" date="2022-07" db="EMBL/GenBank/DDBJ databases">
        <title>Chromosome-level genome of Muraenolepis orangiensis.</title>
        <authorList>
            <person name="Kim J."/>
        </authorList>
    </citation>
    <scope>NUCLEOTIDE SEQUENCE</scope>
    <source>
        <strain evidence="2">KU_S4_2022</strain>
        <tissue evidence="2">Muscle</tissue>
    </source>
</reference>
<sequence>MASFARRFSVVKAEPPAGCKDGECNPLRFVLKEARERDTGLFTVLVYAQGRDPMGWIYINITNSPEEKAQGPPVEKTSEEPHITYMNDVTYQEKIRIETGYREENLWLHWMQYSAKQITPGDCVVCAEARPAQTPVPARISNITCRPGVPKDPLPTPSGDETDTAPIFLNNQ</sequence>
<keyword evidence="3" id="KW-1185">Reference proteome</keyword>
<evidence type="ECO:0000256" key="1">
    <source>
        <dbReference type="SAM" id="MobiDB-lite"/>
    </source>
</evidence>
<accession>A0A9Q0ERP8</accession>
<proteinExistence type="predicted"/>
<organism evidence="2 3">
    <name type="scientific">Muraenolepis orangiensis</name>
    <name type="common">Patagonian moray cod</name>
    <dbReference type="NCBI Taxonomy" id="630683"/>
    <lineage>
        <taxon>Eukaryota</taxon>
        <taxon>Metazoa</taxon>
        <taxon>Chordata</taxon>
        <taxon>Craniata</taxon>
        <taxon>Vertebrata</taxon>
        <taxon>Euteleostomi</taxon>
        <taxon>Actinopterygii</taxon>
        <taxon>Neopterygii</taxon>
        <taxon>Teleostei</taxon>
        <taxon>Neoteleostei</taxon>
        <taxon>Acanthomorphata</taxon>
        <taxon>Zeiogadaria</taxon>
        <taxon>Gadariae</taxon>
        <taxon>Gadiformes</taxon>
        <taxon>Muraenolepidoidei</taxon>
        <taxon>Muraenolepididae</taxon>
        <taxon>Muraenolepis</taxon>
    </lineage>
</organism>
<protein>
    <submittedName>
        <fullName evidence="2">Uncharacterized protein</fullName>
    </submittedName>
</protein>
<dbReference type="OrthoDB" id="8909850at2759"/>